<reference evidence="3" key="1">
    <citation type="journal article" date="2021" name="Genome Biol. Evol.">
        <title>A High-Quality Reference Genome for a Parasitic Bivalve with Doubly Uniparental Inheritance (Bivalvia: Unionida).</title>
        <authorList>
            <person name="Smith C.H."/>
        </authorList>
    </citation>
    <scope>NUCLEOTIDE SEQUENCE</scope>
    <source>
        <strain evidence="3">CHS0354</strain>
    </source>
</reference>
<dbReference type="InterPro" id="IPR037213">
    <property type="entry name" value="Run_dom_sf"/>
</dbReference>
<dbReference type="SUPFAM" id="SSF50156">
    <property type="entry name" value="PDZ domain-like"/>
    <property type="match status" value="1"/>
</dbReference>
<gene>
    <name evidence="3" type="ORF">CHS0354_028842</name>
</gene>
<reference evidence="3" key="3">
    <citation type="submission" date="2023-05" db="EMBL/GenBank/DDBJ databases">
        <authorList>
            <person name="Smith C.H."/>
        </authorList>
    </citation>
    <scope>NUCLEOTIDE SEQUENCE</scope>
    <source>
        <strain evidence="3">CHS0354</strain>
        <tissue evidence="3">Mantle</tissue>
    </source>
</reference>
<comment type="caution">
    <text evidence="3">The sequence shown here is derived from an EMBL/GenBank/DDBJ whole genome shotgun (WGS) entry which is preliminary data.</text>
</comment>
<dbReference type="InterPro" id="IPR004012">
    <property type="entry name" value="Run_dom"/>
</dbReference>
<dbReference type="InterPro" id="IPR006020">
    <property type="entry name" value="PTB/PI_dom"/>
</dbReference>
<dbReference type="PROSITE" id="PS50826">
    <property type="entry name" value="RUN"/>
    <property type="match status" value="1"/>
</dbReference>
<dbReference type="CDD" id="cd17682">
    <property type="entry name" value="RUN_RUFY4_like"/>
    <property type="match status" value="1"/>
</dbReference>
<dbReference type="AlphaFoldDB" id="A0AAE0TH89"/>
<dbReference type="InterPro" id="IPR011993">
    <property type="entry name" value="PH-like_dom_sf"/>
</dbReference>
<feature type="domain" description="RUN" evidence="2">
    <location>
        <begin position="26"/>
        <end position="165"/>
    </location>
</feature>
<dbReference type="Gene3D" id="1.20.58.900">
    <property type="match status" value="1"/>
</dbReference>
<dbReference type="PROSITE" id="PS01179">
    <property type="entry name" value="PID"/>
    <property type="match status" value="1"/>
</dbReference>
<dbReference type="SUPFAM" id="SSF140741">
    <property type="entry name" value="RUN domain-like"/>
    <property type="match status" value="1"/>
</dbReference>
<evidence type="ECO:0000313" key="4">
    <source>
        <dbReference type="Proteomes" id="UP001195483"/>
    </source>
</evidence>
<dbReference type="EMBL" id="JAEAOA010001729">
    <property type="protein sequence ID" value="KAK3609638.1"/>
    <property type="molecule type" value="Genomic_DNA"/>
</dbReference>
<organism evidence="3 4">
    <name type="scientific">Potamilus streckersoni</name>
    <dbReference type="NCBI Taxonomy" id="2493646"/>
    <lineage>
        <taxon>Eukaryota</taxon>
        <taxon>Metazoa</taxon>
        <taxon>Spiralia</taxon>
        <taxon>Lophotrochozoa</taxon>
        <taxon>Mollusca</taxon>
        <taxon>Bivalvia</taxon>
        <taxon>Autobranchia</taxon>
        <taxon>Heteroconchia</taxon>
        <taxon>Palaeoheterodonta</taxon>
        <taxon>Unionida</taxon>
        <taxon>Unionoidea</taxon>
        <taxon>Unionidae</taxon>
        <taxon>Ambleminae</taxon>
        <taxon>Lampsilini</taxon>
        <taxon>Potamilus</taxon>
    </lineage>
</organism>
<evidence type="ECO:0000313" key="3">
    <source>
        <dbReference type="EMBL" id="KAK3609638.1"/>
    </source>
</evidence>
<dbReference type="PANTHER" id="PTHR46753:SF3">
    <property type="entry name" value="PDZ DOMAIN-CONTAINING PROTEIN"/>
    <property type="match status" value="1"/>
</dbReference>
<name>A0AAE0TH89_9BIVA</name>
<protein>
    <recommendedName>
        <fullName evidence="5">PID domain-containing protein</fullName>
    </recommendedName>
</protein>
<evidence type="ECO:0000259" key="1">
    <source>
        <dbReference type="PROSITE" id="PS01179"/>
    </source>
</evidence>
<dbReference type="SUPFAM" id="SSF50729">
    <property type="entry name" value="PH domain-like"/>
    <property type="match status" value="1"/>
</dbReference>
<dbReference type="Pfam" id="PF02759">
    <property type="entry name" value="RUN"/>
    <property type="match status" value="1"/>
</dbReference>
<accession>A0AAE0TH89</accession>
<dbReference type="Proteomes" id="UP001195483">
    <property type="component" value="Unassembled WGS sequence"/>
</dbReference>
<dbReference type="SMART" id="SM00462">
    <property type="entry name" value="PTB"/>
    <property type="match status" value="1"/>
</dbReference>
<evidence type="ECO:0000259" key="2">
    <source>
        <dbReference type="PROSITE" id="PS50826"/>
    </source>
</evidence>
<proteinExistence type="predicted"/>
<dbReference type="Pfam" id="PF00640">
    <property type="entry name" value="PID"/>
    <property type="match status" value="1"/>
</dbReference>
<dbReference type="Gene3D" id="2.30.29.30">
    <property type="entry name" value="Pleckstrin-homology domain (PH domain)/Phosphotyrosine-binding domain (PTB)"/>
    <property type="match status" value="1"/>
</dbReference>
<dbReference type="InterPro" id="IPR036034">
    <property type="entry name" value="PDZ_sf"/>
</dbReference>
<sequence length="447" mass="50394">MSVSDPLLKKLKGHILELRSRSEAVRDGHPRLVSLCHTLECIFSKGLKKSSSWFKKSGYWAWIVKIPILTASQRINPILMMTIDAVKECKKTQSSLGKGRQFIRMALVKRVLTVPVQILAKDKQLANTWYAENESILGDEILIEILQSLLFELTEVTFCLQLHNASFLDICWELPVYKRYELVPCNDLGINIQTCDGYPVVVSVEPNSVSAEDDKIVPGDVLDEMCGKTLRGSGKGMVQNLFSEVRGYPVYISVMKFYDSEGNIFEPIGCLLRQLGVEPDRQKVNVRMVEDTHFGPDRMPPEAILEEDEADEVPVHHTENRAMYEVKYLGSTALGKDGRMDRIEDGVGYALSHCSEIKDVMIGLGEKEITVSSKTTGEVLFQYLFTEISSCGRRIDAKEYFAFIAGETYCSFAQNFQCHVFQASGEEEVRVILCTIAQGFERTHLMT</sequence>
<feature type="domain" description="PID" evidence="1">
    <location>
        <begin position="324"/>
        <end position="441"/>
    </location>
</feature>
<dbReference type="PANTHER" id="PTHR46753">
    <property type="entry name" value="FYVE AND COILED-COIL DOMAIN-CONTAINING PROTEIN 1"/>
    <property type="match status" value="1"/>
</dbReference>
<keyword evidence="4" id="KW-1185">Reference proteome</keyword>
<reference evidence="3" key="2">
    <citation type="journal article" date="2021" name="Genome Biol. Evol.">
        <title>Developing a high-quality reference genome for a parasitic bivalve with doubly uniparental inheritance (Bivalvia: Unionida).</title>
        <authorList>
            <person name="Smith C.H."/>
        </authorList>
    </citation>
    <scope>NUCLEOTIDE SEQUENCE</scope>
    <source>
        <strain evidence="3">CHS0354</strain>
        <tissue evidence="3">Mantle</tissue>
    </source>
</reference>
<evidence type="ECO:0008006" key="5">
    <source>
        <dbReference type="Google" id="ProtNLM"/>
    </source>
</evidence>